<dbReference type="Proteomes" id="UP001054252">
    <property type="component" value="Unassembled WGS sequence"/>
</dbReference>
<accession>A0AAV5ICW1</accession>
<organism evidence="1 2">
    <name type="scientific">Rubroshorea leprosula</name>
    <dbReference type="NCBI Taxonomy" id="152421"/>
    <lineage>
        <taxon>Eukaryota</taxon>
        <taxon>Viridiplantae</taxon>
        <taxon>Streptophyta</taxon>
        <taxon>Embryophyta</taxon>
        <taxon>Tracheophyta</taxon>
        <taxon>Spermatophyta</taxon>
        <taxon>Magnoliopsida</taxon>
        <taxon>eudicotyledons</taxon>
        <taxon>Gunneridae</taxon>
        <taxon>Pentapetalae</taxon>
        <taxon>rosids</taxon>
        <taxon>malvids</taxon>
        <taxon>Malvales</taxon>
        <taxon>Dipterocarpaceae</taxon>
        <taxon>Rubroshorea</taxon>
    </lineage>
</organism>
<name>A0AAV5ICW1_9ROSI</name>
<dbReference type="EMBL" id="BPVZ01000014">
    <property type="protein sequence ID" value="GKU99746.1"/>
    <property type="molecule type" value="Genomic_DNA"/>
</dbReference>
<dbReference type="AlphaFoldDB" id="A0AAV5ICW1"/>
<evidence type="ECO:0000313" key="2">
    <source>
        <dbReference type="Proteomes" id="UP001054252"/>
    </source>
</evidence>
<comment type="caution">
    <text evidence="1">The sequence shown here is derived from an EMBL/GenBank/DDBJ whole genome shotgun (WGS) entry which is preliminary data.</text>
</comment>
<reference evidence="1 2" key="1">
    <citation type="journal article" date="2021" name="Commun. Biol.">
        <title>The genome of Shorea leprosula (Dipterocarpaceae) highlights the ecological relevance of drought in aseasonal tropical rainforests.</title>
        <authorList>
            <person name="Ng K.K.S."/>
            <person name="Kobayashi M.J."/>
            <person name="Fawcett J.A."/>
            <person name="Hatakeyama M."/>
            <person name="Paape T."/>
            <person name="Ng C.H."/>
            <person name="Ang C.C."/>
            <person name="Tnah L.H."/>
            <person name="Lee C.T."/>
            <person name="Nishiyama T."/>
            <person name="Sese J."/>
            <person name="O'Brien M.J."/>
            <person name="Copetti D."/>
            <person name="Mohd Noor M.I."/>
            <person name="Ong R.C."/>
            <person name="Putra M."/>
            <person name="Sireger I.Z."/>
            <person name="Indrioko S."/>
            <person name="Kosugi Y."/>
            <person name="Izuno A."/>
            <person name="Isagi Y."/>
            <person name="Lee S.L."/>
            <person name="Shimizu K.K."/>
        </authorList>
    </citation>
    <scope>NUCLEOTIDE SEQUENCE [LARGE SCALE GENOMIC DNA]</scope>
    <source>
        <strain evidence="1">214</strain>
    </source>
</reference>
<protein>
    <submittedName>
        <fullName evidence="1">Uncharacterized protein</fullName>
    </submittedName>
</protein>
<keyword evidence="2" id="KW-1185">Reference proteome</keyword>
<sequence length="35" mass="3872">MFLRPLEDGQPSTLQEIQGYFSKCCVFSSYVLGAG</sequence>
<gene>
    <name evidence="1" type="ORF">SLEP1_g12545</name>
</gene>
<proteinExistence type="predicted"/>
<evidence type="ECO:0000313" key="1">
    <source>
        <dbReference type="EMBL" id="GKU99746.1"/>
    </source>
</evidence>